<dbReference type="InterPro" id="IPR011990">
    <property type="entry name" value="TPR-like_helical_dom_sf"/>
</dbReference>
<dbReference type="GO" id="GO:0045454">
    <property type="term" value="P:cell redox homeostasis"/>
    <property type="evidence" value="ECO:0007669"/>
    <property type="project" value="TreeGrafter"/>
</dbReference>
<dbReference type="PRINTS" id="PR00421">
    <property type="entry name" value="THIOREDOXIN"/>
</dbReference>
<dbReference type="STRING" id="93222.NA29_13145"/>
<evidence type="ECO:0000313" key="8">
    <source>
        <dbReference type="EMBL" id="SNU84032.1"/>
    </source>
</evidence>
<evidence type="ECO:0000256" key="1">
    <source>
        <dbReference type="ARBA" id="ARBA00008987"/>
    </source>
</evidence>
<gene>
    <name evidence="8" type="primary">trxA_1</name>
    <name evidence="8" type="ORF">SAMEA4530655_01777</name>
</gene>
<dbReference type="GO" id="GO:0006950">
    <property type="term" value="P:response to stress"/>
    <property type="evidence" value="ECO:0007669"/>
    <property type="project" value="UniProtKB-ARBA"/>
</dbReference>
<reference evidence="8 9" key="1">
    <citation type="submission" date="2017-06" db="EMBL/GenBank/DDBJ databases">
        <authorList>
            <consortium name="Pathogen Informatics"/>
        </authorList>
    </citation>
    <scope>NUCLEOTIDE SEQUENCE [LARGE SCALE GENOMIC DNA]</scope>
    <source>
        <strain evidence="8 9">NCTC13161</strain>
    </source>
</reference>
<dbReference type="Gene3D" id="1.25.40.10">
    <property type="entry name" value="Tetratricopeptide repeat domain"/>
    <property type="match status" value="2"/>
</dbReference>
<dbReference type="Gene3D" id="3.40.30.10">
    <property type="entry name" value="Glutaredoxin"/>
    <property type="match status" value="1"/>
</dbReference>
<evidence type="ECO:0000256" key="4">
    <source>
        <dbReference type="ARBA" id="ARBA00023157"/>
    </source>
</evidence>
<dbReference type="NCBIfam" id="TIGR01068">
    <property type="entry name" value="thioredoxin"/>
    <property type="match status" value="1"/>
</dbReference>
<protein>
    <recommendedName>
        <fullName evidence="6">Thioredoxin</fullName>
    </recommendedName>
</protein>
<dbReference type="Pfam" id="PF00085">
    <property type="entry name" value="Thioredoxin"/>
    <property type="match status" value="1"/>
</dbReference>
<proteinExistence type="inferred from homology"/>
<dbReference type="InterPro" id="IPR036249">
    <property type="entry name" value="Thioredoxin-like_sf"/>
</dbReference>
<dbReference type="PROSITE" id="PS51352">
    <property type="entry name" value="THIOREDOXIN_2"/>
    <property type="match status" value="1"/>
</dbReference>
<dbReference type="Pfam" id="PF14561">
    <property type="entry name" value="TPR_20"/>
    <property type="match status" value="1"/>
</dbReference>
<keyword evidence="5" id="KW-0676">Redox-active center</keyword>
<dbReference type="SUPFAM" id="SSF52833">
    <property type="entry name" value="Thioredoxin-like"/>
    <property type="match status" value="1"/>
</dbReference>
<keyword evidence="2" id="KW-0813">Transport</keyword>
<dbReference type="PANTHER" id="PTHR45663:SF11">
    <property type="entry name" value="GEO12009P1"/>
    <property type="match status" value="1"/>
</dbReference>
<dbReference type="Proteomes" id="UP000215126">
    <property type="component" value="Chromosome 1"/>
</dbReference>
<accession>A0A239SFN2</accession>
<organism evidence="8 9">
    <name type="scientific">Pandoraea sputorum</name>
    <dbReference type="NCBI Taxonomy" id="93222"/>
    <lineage>
        <taxon>Bacteria</taxon>
        <taxon>Pseudomonadati</taxon>
        <taxon>Pseudomonadota</taxon>
        <taxon>Betaproteobacteria</taxon>
        <taxon>Burkholderiales</taxon>
        <taxon>Burkholderiaceae</taxon>
        <taxon>Pandoraea</taxon>
    </lineage>
</organism>
<evidence type="ECO:0000256" key="3">
    <source>
        <dbReference type="ARBA" id="ARBA00022982"/>
    </source>
</evidence>
<keyword evidence="4" id="KW-1015">Disulfide bond</keyword>
<evidence type="ECO:0000256" key="5">
    <source>
        <dbReference type="ARBA" id="ARBA00023284"/>
    </source>
</evidence>
<sequence>MIDTNLASFDTDVLAVSHQVPVLADFWAPWCGPCNTLGPMLEKLEAEAQGRIRLVKINADENAQLCAEYGVRSLPTVVAFVDGEPVDQFVGALPEGQLRAFIDRIVPNPADMARNVARKALAEGQPTVARDALQAALALDPAHDEVRLDLVDVLLGMGDIDAARTELTLLSPRTAASGDARIAALNTRIAAAEQASHLPPASELIARVDAEPANLQARLDLANRYLADRAYEPALQTLLDIVQRDRSFGDDAGRKSMLAIFDALAETDPATVAAWRRKLSAALN</sequence>
<dbReference type="PANTHER" id="PTHR45663">
    <property type="entry name" value="GEO12009P1"/>
    <property type="match status" value="1"/>
</dbReference>
<dbReference type="InterPro" id="IPR005746">
    <property type="entry name" value="Thioredoxin"/>
</dbReference>
<dbReference type="PROSITE" id="PS00194">
    <property type="entry name" value="THIOREDOXIN_1"/>
    <property type="match status" value="1"/>
</dbReference>
<comment type="similarity">
    <text evidence="1">Belongs to the thioredoxin family.</text>
</comment>
<evidence type="ECO:0000256" key="6">
    <source>
        <dbReference type="NCBIfam" id="TIGR01068"/>
    </source>
</evidence>
<dbReference type="AlphaFoldDB" id="A0A239SFN2"/>
<dbReference type="SUPFAM" id="SSF48452">
    <property type="entry name" value="TPR-like"/>
    <property type="match status" value="1"/>
</dbReference>
<evidence type="ECO:0000313" key="9">
    <source>
        <dbReference type="Proteomes" id="UP000215126"/>
    </source>
</evidence>
<evidence type="ECO:0000256" key="2">
    <source>
        <dbReference type="ARBA" id="ARBA00022448"/>
    </source>
</evidence>
<dbReference type="InterPro" id="IPR013766">
    <property type="entry name" value="Thioredoxin_domain"/>
</dbReference>
<dbReference type="GO" id="GO:0005829">
    <property type="term" value="C:cytosol"/>
    <property type="evidence" value="ECO:0007669"/>
    <property type="project" value="TreeGrafter"/>
</dbReference>
<dbReference type="GO" id="GO:0015035">
    <property type="term" value="F:protein-disulfide reductase activity"/>
    <property type="evidence" value="ECO:0007669"/>
    <property type="project" value="UniProtKB-UniRule"/>
</dbReference>
<evidence type="ECO:0000259" key="7">
    <source>
        <dbReference type="PROSITE" id="PS51352"/>
    </source>
</evidence>
<keyword evidence="9" id="KW-1185">Reference proteome</keyword>
<dbReference type="FunFam" id="3.40.30.10:FF:000001">
    <property type="entry name" value="Thioredoxin"/>
    <property type="match status" value="1"/>
</dbReference>
<dbReference type="InterPro" id="IPR017937">
    <property type="entry name" value="Thioredoxin_CS"/>
</dbReference>
<feature type="domain" description="Thioredoxin" evidence="7">
    <location>
        <begin position="1"/>
        <end position="107"/>
    </location>
</feature>
<dbReference type="EMBL" id="LT906435">
    <property type="protein sequence ID" value="SNU84032.1"/>
    <property type="molecule type" value="Genomic_DNA"/>
</dbReference>
<dbReference type="CDD" id="cd02947">
    <property type="entry name" value="TRX_family"/>
    <property type="match status" value="1"/>
</dbReference>
<name>A0A239SFN2_9BURK</name>
<keyword evidence="3" id="KW-0249">Electron transport</keyword>
<dbReference type="Pfam" id="PF14559">
    <property type="entry name" value="TPR_19"/>
    <property type="match status" value="1"/>
</dbReference>